<protein>
    <submittedName>
        <fullName evidence="3">Peptidase M20D, mername-AA028/carboxypeptidase Ss1</fullName>
    </submittedName>
</protein>
<dbReference type="GO" id="GO:0016805">
    <property type="term" value="F:dipeptidase activity"/>
    <property type="evidence" value="ECO:0007669"/>
    <property type="project" value="TreeGrafter"/>
</dbReference>
<dbReference type="CDD" id="cd05672">
    <property type="entry name" value="M20_ACY1L2-like"/>
    <property type="match status" value="1"/>
</dbReference>
<dbReference type="InterPro" id="IPR052030">
    <property type="entry name" value="Peptidase_M20/M20A_hydrolases"/>
</dbReference>
<dbReference type="AlphaFoldDB" id="A0A1S9DP99"/>
<keyword evidence="3" id="KW-0645">Protease</keyword>
<keyword evidence="3" id="KW-0378">Hydrolase</keyword>
<dbReference type="OrthoDB" id="6119954at2759"/>
<dbReference type="Proteomes" id="UP000190312">
    <property type="component" value="Unassembled WGS sequence"/>
</dbReference>
<dbReference type="InterPro" id="IPR036264">
    <property type="entry name" value="Bact_exopeptidase_dim_dom"/>
</dbReference>
<dbReference type="InterPro" id="IPR011650">
    <property type="entry name" value="Peptidase_M20_dimer"/>
</dbReference>
<dbReference type="SUPFAM" id="SSF55031">
    <property type="entry name" value="Bacterial exopeptidase dimerisation domain"/>
    <property type="match status" value="1"/>
</dbReference>
<feature type="transmembrane region" description="Helical" evidence="1">
    <location>
        <begin position="18"/>
        <end position="40"/>
    </location>
</feature>
<organism evidence="3 4">
    <name type="scientific">Aspergillus oryzae</name>
    <name type="common">Yellow koji mold</name>
    <dbReference type="NCBI Taxonomy" id="5062"/>
    <lineage>
        <taxon>Eukaryota</taxon>
        <taxon>Fungi</taxon>
        <taxon>Dikarya</taxon>
        <taxon>Ascomycota</taxon>
        <taxon>Pezizomycotina</taxon>
        <taxon>Eurotiomycetes</taxon>
        <taxon>Eurotiomycetidae</taxon>
        <taxon>Eurotiales</taxon>
        <taxon>Aspergillaceae</taxon>
        <taxon>Aspergillus</taxon>
        <taxon>Aspergillus subgen. Circumdati</taxon>
    </lineage>
</organism>
<dbReference type="GO" id="GO:0004180">
    <property type="term" value="F:carboxypeptidase activity"/>
    <property type="evidence" value="ECO:0007669"/>
    <property type="project" value="UniProtKB-KW"/>
</dbReference>
<dbReference type="FunFam" id="3.30.70.360:FF:000004">
    <property type="entry name" value="Peptidase M20 domain-containing protein 2"/>
    <property type="match status" value="1"/>
</dbReference>
<dbReference type="InterPro" id="IPR017439">
    <property type="entry name" value="Amidohydrolase"/>
</dbReference>
<dbReference type="Gene3D" id="3.30.70.360">
    <property type="match status" value="1"/>
</dbReference>
<reference evidence="3 4" key="1">
    <citation type="submission" date="2016-10" db="EMBL/GenBank/DDBJ databases">
        <title>Genome sequencing of Aspergillus oryzae BCC7051.</title>
        <authorList>
            <person name="Thammarongtham C."/>
            <person name="Vorapreeda T."/>
            <person name="Nookaew I."/>
            <person name="Srisuk T."/>
            <person name="Land M."/>
            <person name="Jeennor S."/>
            <person name="Laoteng K."/>
        </authorList>
    </citation>
    <scope>NUCLEOTIDE SEQUENCE [LARGE SCALE GENOMIC DNA]</scope>
    <source>
        <strain evidence="3 4">BCC7051</strain>
    </source>
</reference>
<dbReference type="PANTHER" id="PTHR30575:SF0">
    <property type="entry name" value="XAA-ARG DIPEPTIDASE"/>
    <property type="match status" value="1"/>
</dbReference>
<gene>
    <name evidence="3" type="ORF">OAory_01073620</name>
</gene>
<sequence>MDGLEYTYKERQRGHSRALVFAILLNPLVPPLAIMAINFINQPSSEGTTGLPKHVIQLVSEAIDSASSELRRLNLEIWNNPETRFKEEKACKLLAGWFESQGWTVKTGVYGISTAFEARFSVTPGERSVCYNAEYDALPELGHACGHNLIATSTLASAVGTSAAMKELKIPGTLIVMGTPAEETGGGKYIMANHGAWKDCSVVLMTHAMPDFSTARTVTKASWKFRAKFHGKAAHAAAAPWNGNNACDAIVMAYNGLGLLRQQIQKTESIQSVILEAGKAPNIIPDYAEGSFSLRAFDSKALERLRSRVIPIFDGAAASTGCTVELFWDALYEEVVTNMALASRYTHYMINDLGLTPADILPPSDLSAKVDQNGSSYVARRNTTLEPSQKTLTLQISSDFGNCSYIQPGIQTLFSINATDMPHTPSFQKAAGTDFAHTESLRAGKANALIGLEVLLDEGFYKEVKSDWINDMKERGRLPE</sequence>
<keyword evidence="1" id="KW-0472">Membrane</keyword>
<feature type="domain" description="Peptidase M20 dimerisation" evidence="2">
    <location>
        <begin position="220"/>
        <end position="310"/>
    </location>
</feature>
<keyword evidence="3" id="KW-0121">Carboxypeptidase</keyword>
<comment type="caution">
    <text evidence="3">The sequence shown here is derived from an EMBL/GenBank/DDBJ whole genome shotgun (WGS) entry which is preliminary data.</text>
</comment>
<dbReference type="Pfam" id="PF07687">
    <property type="entry name" value="M20_dimer"/>
    <property type="match status" value="1"/>
</dbReference>
<dbReference type="Gene3D" id="3.40.630.10">
    <property type="entry name" value="Zn peptidases"/>
    <property type="match status" value="1"/>
</dbReference>
<dbReference type="SUPFAM" id="SSF53187">
    <property type="entry name" value="Zn-dependent exopeptidases"/>
    <property type="match status" value="1"/>
</dbReference>
<dbReference type="PANTHER" id="PTHR30575">
    <property type="entry name" value="PEPTIDASE M20"/>
    <property type="match status" value="1"/>
</dbReference>
<accession>A0A1S9DP99</accession>
<evidence type="ECO:0000313" key="3">
    <source>
        <dbReference type="EMBL" id="OOO10892.1"/>
    </source>
</evidence>
<keyword evidence="1" id="KW-0812">Transmembrane</keyword>
<dbReference type="VEuPathDB" id="FungiDB:AO090012000080"/>
<dbReference type="NCBIfam" id="TIGR01891">
    <property type="entry name" value="amidohydrolases"/>
    <property type="match status" value="1"/>
</dbReference>
<evidence type="ECO:0000256" key="1">
    <source>
        <dbReference type="SAM" id="Phobius"/>
    </source>
</evidence>
<keyword evidence="1" id="KW-1133">Transmembrane helix</keyword>
<name>A0A1S9DP99_ASPOZ</name>
<evidence type="ECO:0000259" key="2">
    <source>
        <dbReference type="Pfam" id="PF07687"/>
    </source>
</evidence>
<evidence type="ECO:0000313" key="4">
    <source>
        <dbReference type="Proteomes" id="UP000190312"/>
    </source>
</evidence>
<dbReference type="EMBL" id="MKZY01000003">
    <property type="protein sequence ID" value="OOO10892.1"/>
    <property type="molecule type" value="Genomic_DNA"/>
</dbReference>
<proteinExistence type="predicted"/>